<dbReference type="InterPro" id="IPR045584">
    <property type="entry name" value="Pilin-like"/>
</dbReference>
<comment type="caution">
    <text evidence="3">The sequence shown here is derived from an EMBL/GenBank/DDBJ whole genome shotgun (WGS) entry which is preliminary data.</text>
</comment>
<dbReference type="NCBIfam" id="TIGR02532">
    <property type="entry name" value="IV_pilin_GFxxxE"/>
    <property type="match status" value="1"/>
</dbReference>
<keyword evidence="1" id="KW-0488">Methylation</keyword>
<organism evidence="3 4">
    <name type="scientific">Xenophilus arseniciresistens</name>
    <dbReference type="NCBI Taxonomy" id="1283306"/>
    <lineage>
        <taxon>Bacteria</taxon>
        <taxon>Pseudomonadati</taxon>
        <taxon>Pseudomonadota</taxon>
        <taxon>Betaproteobacteria</taxon>
        <taxon>Burkholderiales</taxon>
        <taxon>Comamonadaceae</taxon>
        <taxon>Xenophilus</taxon>
    </lineage>
</organism>
<evidence type="ECO:0000313" key="4">
    <source>
        <dbReference type="Proteomes" id="UP001212602"/>
    </source>
</evidence>
<dbReference type="PROSITE" id="PS00409">
    <property type="entry name" value="PROKAR_NTER_METHYL"/>
    <property type="match status" value="1"/>
</dbReference>
<name>A0AAE3N4X8_9BURK</name>
<protein>
    <submittedName>
        <fullName evidence="3">Prepilin-type N-terminal cleavage/methylation domain-containing protein</fullName>
    </submittedName>
</protein>
<keyword evidence="2" id="KW-1133">Transmembrane helix</keyword>
<reference evidence="3" key="1">
    <citation type="submission" date="2023-01" db="EMBL/GenBank/DDBJ databases">
        <title>Xenophilus mangrovi sp. nov., isolated from soil of Mangrove nature reserve.</title>
        <authorList>
            <person name="Xu S."/>
            <person name="Liu Z."/>
            <person name="Xu Y."/>
        </authorList>
    </citation>
    <scope>NUCLEOTIDE SEQUENCE</scope>
    <source>
        <strain evidence="3">YW8</strain>
    </source>
</reference>
<dbReference type="GO" id="GO:0015627">
    <property type="term" value="C:type II protein secretion system complex"/>
    <property type="evidence" value="ECO:0007669"/>
    <property type="project" value="InterPro"/>
</dbReference>
<evidence type="ECO:0000256" key="2">
    <source>
        <dbReference type="SAM" id="Phobius"/>
    </source>
</evidence>
<dbReference type="PANTHER" id="PTHR30093">
    <property type="entry name" value="GENERAL SECRETION PATHWAY PROTEIN G"/>
    <property type="match status" value="1"/>
</dbReference>
<dbReference type="Proteomes" id="UP001212602">
    <property type="component" value="Unassembled WGS sequence"/>
</dbReference>
<dbReference type="Gene3D" id="3.30.700.10">
    <property type="entry name" value="Glycoprotein, Type 4 Pilin"/>
    <property type="match status" value="1"/>
</dbReference>
<dbReference type="GO" id="GO:0043683">
    <property type="term" value="P:type IV pilus assembly"/>
    <property type="evidence" value="ECO:0007669"/>
    <property type="project" value="InterPro"/>
</dbReference>
<sequence>MHRQRGFTLIELMVVVAVVAILAAVAYPSYRDYVLRGNVAAATAELQALRADMERHYQNNRTYASVTGGASTPCGTSRTVGNFTLSCDGTPTATAFSIQAVGDGFTFKLNQLNVRATTAGPWGTCATAWTLKRGQAC</sequence>
<dbReference type="EMBL" id="JAQIPB010000001">
    <property type="protein sequence ID" value="MDA7414983.1"/>
    <property type="molecule type" value="Genomic_DNA"/>
</dbReference>
<dbReference type="AlphaFoldDB" id="A0AAE3N4X8"/>
<dbReference type="InterPro" id="IPR031982">
    <property type="entry name" value="PilE-like"/>
</dbReference>
<dbReference type="PRINTS" id="PR00813">
    <property type="entry name" value="BCTERIALGSPG"/>
</dbReference>
<dbReference type="InterPro" id="IPR012902">
    <property type="entry name" value="N_methyl_site"/>
</dbReference>
<keyword evidence="2" id="KW-0472">Membrane</keyword>
<dbReference type="InterPro" id="IPR000983">
    <property type="entry name" value="Bac_GSPG_pilin"/>
</dbReference>
<dbReference type="Pfam" id="PF07963">
    <property type="entry name" value="N_methyl"/>
    <property type="match status" value="1"/>
</dbReference>
<dbReference type="SUPFAM" id="SSF54523">
    <property type="entry name" value="Pili subunits"/>
    <property type="match status" value="1"/>
</dbReference>
<dbReference type="GO" id="GO:0015628">
    <property type="term" value="P:protein secretion by the type II secretion system"/>
    <property type="evidence" value="ECO:0007669"/>
    <property type="project" value="InterPro"/>
</dbReference>
<dbReference type="Pfam" id="PF16732">
    <property type="entry name" value="ComP_DUS"/>
    <property type="match status" value="1"/>
</dbReference>
<keyword evidence="4" id="KW-1185">Reference proteome</keyword>
<proteinExistence type="predicted"/>
<feature type="transmembrane region" description="Helical" evidence="2">
    <location>
        <begin position="6"/>
        <end position="27"/>
    </location>
</feature>
<evidence type="ECO:0000256" key="1">
    <source>
        <dbReference type="ARBA" id="ARBA00022481"/>
    </source>
</evidence>
<evidence type="ECO:0000313" key="3">
    <source>
        <dbReference type="EMBL" id="MDA7414983.1"/>
    </source>
</evidence>
<accession>A0AAE3N4X8</accession>
<keyword evidence="2" id="KW-0812">Transmembrane</keyword>
<dbReference type="RefSeq" id="WP_271426253.1">
    <property type="nucleotide sequence ID" value="NZ_JAQIPB010000001.1"/>
</dbReference>
<gene>
    <name evidence="3" type="ORF">PGB34_01275</name>
</gene>
<dbReference type="PANTHER" id="PTHR30093:SF47">
    <property type="entry name" value="TYPE IV PILUS NON-CORE MINOR PILIN PILE"/>
    <property type="match status" value="1"/>
</dbReference>